<dbReference type="Pfam" id="PF01590">
    <property type="entry name" value="GAF"/>
    <property type="match status" value="1"/>
</dbReference>
<dbReference type="PROSITE" id="PS50109">
    <property type="entry name" value="HIS_KIN"/>
    <property type="match status" value="1"/>
</dbReference>
<dbReference type="PROSITE" id="PS50011">
    <property type="entry name" value="PROTEIN_KINASE_DOM"/>
    <property type="match status" value="1"/>
</dbReference>
<gene>
    <name evidence="6" type="ORF">SAMN04487779_1003173</name>
</gene>
<dbReference type="InterPro" id="IPR003594">
    <property type="entry name" value="HATPase_dom"/>
</dbReference>
<dbReference type="SUPFAM" id="SSF55874">
    <property type="entry name" value="ATPase domain of HSP90 chaperone/DNA topoisomerase II/histidine kinase"/>
    <property type="match status" value="1"/>
</dbReference>
<dbReference type="SUPFAM" id="SSF55785">
    <property type="entry name" value="PYP-like sensor domain (PAS domain)"/>
    <property type="match status" value="1"/>
</dbReference>
<reference evidence="6 7" key="1">
    <citation type="submission" date="2016-10" db="EMBL/GenBank/DDBJ databases">
        <authorList>
            <person name="de Groot N.N."/>
        </authorList>
    </citation>
    <scope>NUCLEOTIDE SEQUENCE [LARGE SCALE GENOMIC DNA]</scope>
    <source>
        <strain evidence="6 7">CPCC 100156</strain>
    </source>
</reference>
<dbReference type="SMART" id="SM00388">
    <property type="entry name" value="HisKA"/>
    <property type="match status" value="1"/>
</dbReference>
<dbReference type="Gene3D" id="3.40.50.300">
    <property type="entry name" value="P-loop containing nucleotide triphosphate hydrolases"/>
    <property type="match status" value="1"/>
</dbReference>
<dbReference type="InterPro" id="IPR036097">
    <property type="entry name" value="HisK_dim/P_sf"/>
</dbReference>
<accession>A0A1G6QT82</accession>
<dbReference type="Gene3D" id="3.30.565.10">
    <property type="entry name" value="Histidine kinase-like ATPase, C-terminal domain"/>
    <property type="match status" value="1"/>
</dbReference>
<evidence type="ECO:0000313" key="6">
    <source>
        <dbReference type="EMBL" id="SDC95530.1"/>
    </source>
</evidence>
<evidence type="ECO:0000256" key="3">
    <source>
        <dbReference type="ARBA" id="ARBA00022553"/>
    </source>
</evidence>
<dbReference type="Pfam" id="PF13191">
    <property type="entry name" value="AAA_16"/>
    <property type="match status" value="1"/>
</dbReference>
<dbReference type="EMBL" id="FMZX01000003">
    <property type="protein sequence ID" value="SDC95530.1"/>
    <property type="molecule type" value="Genomic_DNA"/>
</dbReference>
<keyword evidence="7" id="KW-1185">Reference proteome</keyword>
<evidence type="ECO:0000259" key="5">
    <source>
        <dbReference type="PROSITE" id="PS50109"/>
    </source>
</evidence>
<dbReference type="PANTHER" id="PTHR43642:SF1">
    <property type="entry name" value="HYBRID SIGNAL TRANSDUCTION HISTIDINE KINASE G"/>
    <property type="match status" value="1"/>
</dbReference>
<dbReference type="Gene3D" id="3.30.450.20">
    <property type="entry name" value="PAS domain"/>
    <property type="match status" value="1"/>
</dbReference>
<dbReference type="InterPro" id="IPR004358">
    <property type="entry name" value="Sig_transdc_His_kin-like_C"/>
</dbReference>
<dbReference type="Gene3D" id="1.10.510.10">
    <property type="entry name" value="Transferase(Phosphotransferase) domain 1"/>
    <property type="match status" value="1"/>
</dbReference>
<dbReference type="InterPro" id="IPR041664">
    <property type="entry name" value="AAA_16"/>
</dbReference>
<dbReference type="InterPro" id="IPR035965">
    <property type="entry name" value="PAS-like_dom_sf"/>
</dbReference>
<dbReference type="SUPFAM" id="SSF47384">
    <property type="entry name" value="Homodimeric domain of signal transducing histidine kinase"/>
    <property type="match status" value="1"/>
</dbReference>
<dbReference type="InterPro" id="IPR036890">
    <property type="entry name" value="HATPase_C_sf"/>
</dbReference>
<evidence type="ECO:0000256" key="1">
    <source>
        <dbReference type="ARBA" id="ARBA00000085"/>
    </source>
</evidence>
<keyword evidence="3" id="KW-0597">Phosphoprotein</keyword>
<evidence type="ECO:0000313" key="7">
    <source>
        <dbReference type="Proteomes" id="UP000198925"/>
    </source>
</evidence>
<dbReference type="InterPro" id="IPR011009">
    <property type="entry name" value="Kinase-like_dom_sf"/>
</dbReference>
<name>A0A1G6QT82_9PROT</name>
<dbReference type="InterPro" id="IPR003018">
    <property type="entry name" value="GAF"/>
</dbReference>
<dbReference type="Proteomes" id="UP000198925">
    <property type="component" value="Unassembled WGS sequence"/>
</dbReference>
<dbReference type="EC" id="2.7.13.3" evidence="2"/>
<evidence type="ECO:0000259" key="4">
    <source>
        <dbReference type="PROSITE" id="PS50011"/>
    </source>
</evidence>
<dbReference type="Gene3D" id="3.30.450.40">
    <property type="match status" value="1"/>
</dbReference>
<dbReference type="SUPFAM" id="SSF56112">
    <property type="entry name" value="Protein kinase-like (PK-like)"/>
    <property type="match status" value="1"/>
</dbReference>
<dbReference type="GO" id="GO:0005524">
    <property type="term" value="F:ATP binding"/>
    <property type="evidence" value="ECO:0007669"/>
    <property type="project" value="InterPro"/>
</dbReference>
<dbReference type="Pfam" id="PF00069">
    <property type="entry name" value="Pkinase"/>
    <property type="match status" value="1"/>
</dbReference>
<feature type="domain" description="Histidine kinase" evidence="5">
    <location>
        <begin position="1593"/>
        <end position="1810"/>
    </location>
</feature>
<organism evidence="6 7">
    <name type="scientific">Belnapia rosea</name>
    <dbReference type="NCBI Taxonomy" id="938405"/>
    <lineage>
        <taxon>Bacteria</taxon>
        <taxon>Pseudomonadati</taxon>
        <taxon>Pseudomonadota</taxon>
        <taxon>Alphaproteobacteria</taxon>
        <taxon>Acetobacterales</taxon>
        <taxon>Roseomonadaceae</taxon>
        <taxon>Belnapia</taxon>
    </lineage>
</organism>
<dbReference type="PRINTS" id="PR00344">
    <property type="entry name" value="BCTRLSENSOR"/>
</dbReference>
<dbReference type="InterPro" id="IPR053159">
    <property type="entry name" value="Hybrid_Histidine_Kinase"/>
</dbReference>
<proteinExistence type="predicted"/>
<dbReference type="SMART" id="SM00065">
    <property type="entry name" value="GAF"/>
    <property type="match status" value="1"/>
</dbReference>
<dbReference type="InterPro" id="IPR000719">
    <property type="entry name" value="Prot_kinase_dom"/>
</dbReference>
<dbReference type="SUPFAM" id="SSF55781">
    <property type="entry name" value="GAF domain-like"/>
    <property type="match status" value="1"/>
</dbReference>
<dbReference type="GO" id="GO:0000155">
    <property type="term" value="F:phosphorelay sensor kinase activity"/>
    <property type="evidence" value="ECO:0007669"/>
    <property type="project" value="InterPro"/>
</dbReference>
<dbReference type="RefSeq" id="WP_090662667.1">
    <property type="nucleotide sequence ID" value="NZ_FMZX01000003.1"/>
</dbReference>
<protein>
    <recommendedName>
        <fullName evidence="2">histidine kinase</fullName>
        <ecNumber evidence="2">2.7.13.3</ecNumber>
    </recommendedName>
</protein>
<sequence>MSALGPGLASSLGPPLGPGPCAPRDAYWLSGLQLEDLGSDGQVQLLRARCPASLDTWLVNRMLPDAPHAEAGLRRAFALRDALAPDWAVQPLHLVPTLDGPVLVLRDQGGGPCLPRPGGERDLGSFLRLAAGAARALRCAHEGGLLHRAVTPASLVLGADGVVRLTGFGSAFREGLAASDDPLPGTLLPYLPPERMRREGGAGDARSDLYALGMTLYAWLTGRLPFEAADALGWSHAHAARRAPPPSQFRPGTPGMVDTILLRLVAKEPASRYRSALLLERDLLRALAAWEQDGRIAEFEPGLEAEHGQISATQRLAGREAERRALRLALERVSTTGKPEIILLAGPAGSGKSALFQAMRQDMASLAARAAEGKFDQRRRPIPHAALAQALRSLVLRILGQDDATRARWAAALGAALGRQSGAILTLVPEAELLTGAAPELPAGLSASLFRDVLRRLLTTLAPPGQPLVLFLDDLQWMDEATPEFLAPFAEGDYPNILLVAAFRTGNDGAVPLRLQEALRAPAIPVQRFDLAPLDAAQARQIVADLLGGDPAGLAALSDAVWRRANGNPLFIRQLLQGMHEEGALRYDPVAARWNWDPDRIGGGEQSAGLVELVLRRLARLPARSRAALRTMAVYGTQIRIARLAALLGVTELGVRQLLAPAAEARVIALEPEAAAFAHGRMHEAAYALLPPGRRAMAHARVARVLIATDPGGRNPDGTVLAAGHIEQAGASGILATDREAFARALIAAAAAAQDTGALAPALGKLALAETLLGLASGPEAAALAMARTRLEAECLILAGRFPDAAGVIARLLREAGADADRIAALQLGIRLQNLQSDFAGAIRTGLAALALLGTEVPRDAGQAEVTAAYARLRDSIGPRGPAALPDLPPMTDPRLRTAMDVLASVIGPANFLDDRLMFILLSEMVRLTVEHGIAPASSQGVGFFGVALAHQFSEYGRGFEFAQTGVRIAEAAGQGSLRTGALVALDQVSVWTRPFDFALACARAALEESRADGDLAMACHACNHIVSDLLAMGTPLDQVAEEIERSIAFTRKAHFRDVEAILGVQRDFVRSLRDEGSPMAGTAPESAMTPLVFWHWLFRGMAAWHAGEPEEAEESLARAAALSWSTPAHIHLVDFHLYSGLLRAERGDAGGLGPHLEAMRGWAGLNPDNFRDKALLLEAEAAWLKGETLRAFRLFEEAIGAAAAADRPQIRALAHERAAACYRAENLEGAMRHHLRAAQSQYEAWGATAKAARLANRRGARAARPPGRPDMARAHDELDLAAAMAAVQSLSGEIDTERLVERLVTLAMTSAGASRAALLLLDSGRPMVEALGTTDEGGIAVRFARAAPAPADMPLSVLYTVMQRRQPVSIPDLSEPHEHGFDGYFAKGGPRSLLCLPLVKQGALVGALLLENDVSAHAFDGSRLALLDILASQAAISLENARLYAALRTSEASLALGQRISRSGSFRWNRATAEQRWSDELYAIWRADRREGPLPVAEMLRRVHPEDRATFVAITRRRWQEAPSGPQGFRILGPDGEVRHVELLMEAAEPEVFVGVLTDVTERRGTEAALRNVRAELARTAQVTAMGELAASIAHEINQPLATILVQAGAATRWLSRASPDIGEALAGLRDIASDAQRASDIIRALRALAKQAPPERQDVTIDALVRKVAGLVSAEVEARGATIELETDAADFTVAADPVQMQQVILNLITNAVDAMEGITGRARRIIIRASLDAADNMAEVLVTDTGPGIDPAHQARLFDPFFTTKASGLGMGLSICRSIVEAHGGRLECLSTGPEGTAFRLRLPIEARH</sequence>
<comment type="catalytic activity">
    <reaction evidence="1">
        <text>ATP + protein L-histidine = ADP + protein N-phospho-L-histidine.</text>
        <dbReference type="EC" id="2.7.13.3"/>
    </reaction>
</comment>
<dbReference type="SUPFAM" id="SSF52540">
    <property type="entry name" value="P-loop containing nucleoside triphosphate hydrolases"/>
    <property type="match status" value="1"/>
</dbReference>
<dbReference type="SMART" id="SM00387">
    <property type="entry name" value="HATPase_c"/>
    <property type="match status" value="1"/>
</dbReference>
<dbReference type="Gene3D" id="1.10.287.130">
    <property type="match status" value="1"/>
</dbReference>
<dbReference type="InterPro" id="IPR027417">
    <property type="entry name" value="P-loop_NTPase"/>
</dbReference>
<dbReference type="SMART" id="SM00220">
    <property type="entry name" value="S_TKc"/>
    <property type="match status" value="1"/>
</dbReference>
<dbReference type="CDD" id="cd00082">
    <property type="entry name" value="HisKA"/>
    <property type="match status" value="1"/>
</dbReference>
<dbReference type="InterPro" id="IPR005467">
    <property type="entry name" value="His_kinase_dom"/>
</dbReference>
<dbReference type="PANTHER" id="PTHR43642">
    <property type="entry name" value="HYBRID SIGNAL TRANSDUCTION HISTIDINE KINASE G"/>
    <property type="match status" value="1"/>
</dbReference>
<dbReference type="InterPro" id="IPR003661">
    <property type="entry name" value="HisK_dim/P_dom"/>
</dbReference>
<evidence type="ECO:0000256" key="2">
    <source>
        <dbReference type="ARBA" id="ARBA00012438"/>
    </source>
</evidence>
<dbReference type="STRING" id="938405.SAMN02927895_02630"/>
<dbReference type="Pfam" id="PF00512">
    <property type="entry name" value="HisKA"/>
    <property type="match status" value="1"/>
</dbReference>
<dbReference type="InterPro" id="IPR029016">
    <property type="entry name" value="GAF-like_dom_sf"/>
</dbReference>
<dbReference type="Pfam" id="PF02518">
    <property type="entry name" value="HATPase_c"/>
    <property type="match status" value="1"/>
</dbReference>
<feature type="domain" description="Protein kinase" evidence="4">
    <location>
        <begin position="1"/>
        <end position="284"/>
    </location>
</feature>